<dbReference type="AlphaFoldDB" id="A0A9P9E5H3"/>
<dbReference type="Proteomes" id="UP000717696">
    <property type="component" value="Unassembled WGS sequence"/>
</dbReference>
<comment type="caution">
    <text evidence="1">The sequence shown here is derived from an EMBL/GenBank/DDBJ whole genome shotgun (WGS) entry which is preliminary data.</text>
</comment>
<proteinExistence type="predicted"/>
<evidence type="ECO:0000313" key="1">
    <source>
        <dbReference type="EMBL" id="KAH7131443.1"/>
    </source>
</evidence>
<keyword evidence="2" id="KW-1185">Reference proteome</keyword>
<accession>A0A9P9E5H3</accession>
<reference evidence="1" key="1">
    <citation type="journal article" date="2021" name="Nat. Commun.">
        <title>Genetic determinants of endophytism in the Arabidopsis root mycobiome.</title>
        <authorList>
            <person name="Mesny F."/>
            <person name="Miyauchi S."/>
            <person name="Thiergart T."/>
            <person name="Pickel B."/>
            <person name="Atanasova L."/>
            <person name="Karlsson M."/>
            <person name="Huettel B."/>
            <person name="Barry K.W."/>
            <person name="Haridas S."/>
            <person name="Chen C."/>
            <person name="Bauer D."/>
            <person name="Andreopoulos W."/>
            <person name="Pangilinan J."/>
            <person name="LaButti K."/>
            <person name="Riley R."/>
            <person name="Lipzen A."/>
            <person name="Clum A."/>
            <person name="Drula E."/>
            <person name="Henrissat B."/>
            <person name="Kohler A."/>
            <person name="Grigoriev I.V."/>
            <person name="Martin F.M."/>
            <person name="Hacquard S."/>
        </authorList>
    </citation>
    <scope>NUCLEOTIDE SEQUENCE</scope>
    <source>
        <strain evidence="1">MPI-CAGE-AT-0021</strain>
    </source>
</reference>
<dbReference type="EMBL" id="JAGMUU010000019">
    <property type="protein sequence ID" value="KAH7131443.1"/>
    <property type="molecule type" value="Genomic_DNA"/>
</dbReference>
<gene>
    <name evidence="1" type="ORF">B0J13DRAFT_104760</name>
</gene>
<evidence type="ECO:0000313" key="2">
    <source>
        <dbReference type="Proteomes" id="UP000717696"/>
    </source>
</evidence>
<organism evidence="1 2">
    <name type="scientific">Dactylonectria estremocensis</name>
    <dbReference type="NCBI Taxonomy" id="1079267"/>
    <lineage>
        <taxon>Eukaryota</taxon>
        <taxon>Fungi</taxon>
        <taxon>Dikarya</taxon>
        <taxon>Ascomycota</taxon>
        <taxon>Pezizomycotina</taxon>
        <taxon>Sordariomycetes</taxon>
        <taxon>Hypocreomycetidae</taxon>
        <taxon>Hypocreales</taxon>
        <taxon>Nectriaceae</taxon>
        <taxon>Dactylonectria</taxon>
    </lineage>
</organism>
<name>A0A9P9E5H3_9HYPO</name>
<dbReference type="OrthoDB" id="3200163at2759"/>
<sequence>MGLHLGENKAKPVSCWQYRNGKANITLDKILELNQFLADRGDFDDELETLLYLAGPLYNHVLLYLPSMMWIVLGLMQIVKKMALLDFDQFATTIGFRIPNWDSIDMGVLLNILTAQDLVSPRYFWAQQPEEPYPDSFHFQYVSRLMRKAIFGSGSVSISDERLLARWLFTGSSPEEVIRVNGLDNSFLISAYEFHWNDLLPLLGRMRGYDPLKGDITVRYMPLVMQMWLEDLMEAGMDLEAFGRLEESFFPASFQERKIEILGG</sequence>
<protein>
    <submittedName>
        <fullName evidence="1">Uncharacterized protein</fullName>
    </submittedName>
</protein>